<dbReference type="EMBL" id="JBDPGJ010000007">
    <property type="protein sequence ID" value="MEX0409063.1"/>
    <property type="molecule type" value="Genomic_DNA"/>
</dbReference>
<proteinExistence type="predicted"/>
<evidence type="ECO:0000313" key="3">
    <source>
        <dbReference type="Proteomes" id="UP001556692"/>
    </source>
</evidence>
<evidence type="ECO:0000256" key="1">
    <source>
        <dbReference type="SAM" id="MobiDB-lite"/>
    </source>
</evidence>
<gene>
    <name evidence="2" type="ORF">ABGN05_25810</name>
</gene>
<sequence>MITFTKKTDPKSAPNEPEENRFENIRKAAKERHRKSDTDGASRRDGKTADDTKLI</sequence>
<dbReference type="RefSeq" id="WP_367956904.1">
    <property type="nucleotide sequence ID" value="NZ_JBDPGJ010000007.1"/>
</dbReference>
<protein>
    <submittedName>
        <fullName evidence="2">Uncharacterized protein</fullName>
    </submittedName>
</protein>
<name>A0ABV3SQI7_9HYPH</name>
<evidence type="ECO:0000313" key="2">
    <source>
        <dbReference type="EMBL" id="MEX0409063.1"/>
    </source>
</evidence>
<dbReference type="Proteomes" id="UP001556692">
    <property type="component" value="Unassembled WGS sequence"/>
</dbReference>
<keyword evidence="3" id="KW-1185">Reference proteome</keyword>
<comment type="caution">
    <text evidence="2">The sequence shown here is derived from an EMBL/GenBank/DDBJ whole genome shotgun (WGS) entry which is preliminary data.</text>
</comment>
<organism evidence="2 3">
    <name type="scientific">Aquibium pacificus</name>
    <dbReference type="NCBI Taxonomy" id="3153579"/>
    <lineage>
        <taxon>Bacteria</taxon>
        <taxon>Pseudomonadati</taxon>
        <taxon>Pseudomonadota</taxon>
        <taxon>Alphaproteobacteria</taxon>
        <taxon>Hyphomicrobiales</taxon>
        <taxon>Phyllobacteriaceae</taxon>
        <taxon>Aquibium</taxon>
    </lineage>
</organism>
<feature type="compositionally biased region" description="Basic and acidic residues" evidence="1">
    <location>
        <begin position="1"/>
        <end position="10"/>
    </location>
</feature>
<reference evidence="2 3" key="1">
    <citation type="submission" date="2024-05" db="EMBL/GenBank/DDBJ databases">
        <authorList>
            <person name="Jiang F."/>
        </authorList>
    </citation>
    <scope>NUCLEOTIDE SEQUENCE [LARGE SCALE GENOMIC DNA]</scope>
    <source>
        <strain evidence="2 3">LZ166</strain>
    </source>
</reference>
<accession>A0ABV3SQI7</accession>
<feature type="compositionally biased region" description="Basic and acidic residues" evidence="1">
    <location>
        <begin position="18"/>
        <end position="55"/>
    </location>
</feature>
<feature type="region of interest" description="Disordered" evidence="1">
    <location>
        <begin position="1"/>
        <end position="55"/>
    </location>
</feature>